<dbReference type="STRING" id="414004.CENSYa_0610"/>
<feature type="compositionally biased region" description="Basic and acidic residues" evidence="1">
    <location>
        <begin position="118"/>
        <end position="137"/>
    </location>
</feature>
<gene>
    <name evidence="4" type="ordered locus">CENSYa_0610</name>
</gene>
<name>A0RV76_CENSY</name>
<feature type="domain" description="SHOCT" evidence="2">
    <location>
        <begin position="139"/>
        <end position="165"/>
    </location>
</feature>
<feature type="region of interest" description="Disordered" evidence="1">
    <location>
        <begin position="118"/>
        <end position="139"/>
    </location>
</feature>
<feature type="domain" description="YokE-like PH" evidence="3">
    <location>
        <begin position="18"/>
        <end position="108"/>
    </location>
</feature>
<dbReference type="InterPro" id="IPR039519">
    <property type="entry name" value="YokE-like_PH"/>
</dbReference>
<evidence type="ECO:0000256" key="1">
    <source>
        <dbReference type="SAM" id="MobiDB-lite"/>
    </source>
</evidence>
<evidence type="ECO:0000259" key="2">
    <source>
        <dbReference type="Pfam" id="PF09851"/>
    </source>
</evidence>
<dbReference type="EnsemblBacteria" id="ABK77243">
    <property type="protein sequence ID" value="ABK77243"/>
    <property type="gene ID" value="CENSYa_0610"/>
</dbReference>
<dbReference type="Proteomes" id="UP000000758">
    <property type="component" value="Chromosome"/>
</dbReference>
<keyword evidence="5" id="KW-1185">Reference proteome</keyword>
<dbReference type="HOGENOM" id="CLU_1598940_0_0_2"/>
<accession>A0RV76</accession>
<dbReference type="KEGG" id="csy:CENSYa_0610"/>
<dbReference type="Pfam" id="PF09851">
    <property type="entry name" value="SHOCT"/>
    <property type="match status" value="1"/>
</dbReference>
<dbReference type="EMBL" id="DP000238">
    <property type="protein sequence ID" value="ABK77243.1"/>
    <property type="molecule type" value="Genomic_DNA"/>
</dbReference>
<evidence type="ECO:0000313" key="5">
    <source>
        <dbReference type="Proteomes" id="UP000000758"/>
    </source>
</evidence>
<dbReference type="Pfam" id="PF14470">
    <property type="entry name" value="bPH_3"/>
    <property type="match status" value="1"/>
</dbReference>
<dbReference type="AlphaFoldDB" id="A0RV76"/>
<proteinExistence type="predicted"/>
<organism evidence="4 5">
    <name type="scientific">Cenarchaeum symbiosum (strain A)</name>
    <dbReference type="NCBI Taxonomy" id="414004"/>
    <lineage>
        <taxon>Archaea</taxon>
        <taxon>Nitrososphaerota</taxon>
        <taxon>Candidatus Cenarchaeales</taxon>
        <taxon>Candidatus Cenarchaeaceae</taxon>
        <taxon>Candidatus Cenarchaeum</taxon>
    </lineage>
</organism>
<protein>
    <submittedName>
        <fullName evidence="4">Uncharacterized protein</fullName>
    </submittedName>
</protein>
<reference evidence="4 5" key="1">
    <citation type="journal article" date="2006" name="Proc. Natl. Acad. Sci. U.S.A.">
        <title>Genomic analysis of the uncultivated marine crenarchaeote Cenarchaeum symbiosum.</title>
        <authorList>
            <person name="Hallam S.J."/>
            <person name="Konstantinidis K.T."/>
            <person name="Putnam N."/>
            <person name="Schleper C."/>
            <person name="Watanabe Y."/>
            <person name="Sugahara J."/>
            <person name="Preston C."/>
            <person name="de la Torre J."/>
            <person name="Richardson P.M."/>
            <person name="DeLong E.F."/>
        </authorList>
    </citation>
    <scope>NUCLEOTIDE SEQUENCE [LARGE SCALE GENOMIC DNA]</scope>
    <source>
        <strain evidence="5">A</strain>
    </source>
</reference>
<evidence type="ECO:0000259" key="3">
    <source>
        <dbReference type="Pfam" id="PF14470"/>
    </source>
</evidence>
<evidence type="ECO:0000313" key="4">
    <source>
        <dbReference type="EMBL" id="ABK77243.1"/>
    </source>
</evidence>
<dbReference type="InterPro" id="IPR018649">
    <property type="entry name" value="SHOCT"/>
</dbReference>
<sequence length="166" mass="19066">MIGNRGKDKEYEKIRSRLRDGEEILLTVTQSKAILPATYFVTNERIITRDPSITGEGITSIQWVDVGDFSLKKRLFRAYIEFVIRSGSTVTLDNISRGDAEEMYRLIEKYVKRLREAANEQHAKEQAHTGQGEDKSASDPLAVLKMKLVNDEITEEEFEKKKKLLE</sequence>